<dbReference type="InterPro" id="IPR011990">
    <property type="entry name" value="TPR-like_helical_dom_sf"/>
</dbReference>
<name>A0A5N6KPJ5_9ROSI</name>
<dbReference type="SUPFAM" id="SSF48452">
    <property type="entry name" value="TPR-like"/>
    <property type="match status" value="1"/>
</dbReference>
<gene>
    <name evidence="1" type="ORF">FH972_021520</name>
</gene>
<evidence type="ECO:0000313" key="2">
    <source>
        <dbReference type="Proteomes" id="UP000327013"/>
    </source>
</evidence>
<evidence type="ECO:0000313" key="1">
    <source>
        <dbReference type="EMBL" id="KAB8337218.1"/>
    </source>
</evidence>
<organism evidence="1 2">
    <name type="scientific">Carpinus fangiana</name>
    <dbReference type="NCBI Taxonomy" id="176857"/>
    <lineage>
        <taxon>Eukaryota</taxon>
        <taxon>Viridiplantae</taxon>
        <taxon>Streptophyta</taxon>
        <taxon>Embryophyta</taxon>
        <taxon>Tracheophyta</taxon>
        <taxon>Spermatophyta</taxon>
        <taxon>Magnoliopsida</taxon>
        <taxon>eudicotyledons</taxon>
        <taxon>Gunneridae</taxon>
        <taxon>Pentapetalae</taxon>
        <taxon>rosids</taxon>
        <taxon>fabids</taxon>
        <taxon>Fagales</taxon>
        <taxon>Betulaceae</taxon>
        <taxon>Carpinus</taxon>
    </lineage>
</organism>
<dbReference type="EMBL" id="VIBQ01000009">
    <property type="protein sequence ID" value="KAB8337218.1"/>
    <property type="molecule type" value="Genomic_DNA"/>
</dbReference>
<dbReference type="Proteomes" id="UP000327013">
    <property type="component" value="Unassembled WGS sequence"/>
</dbReference>
<proteinExistence type="predicted"/>
<reference evidence="1 2" key="1">
    <citation type="submission" date="2019-06" db="EMBL/GenBank/DDBJ databases">
        <title>A chromosomal-level reference genome of Carpinus fangiana (Coryloideae, Betulaceae).</title>
        <authorList>
            <person name="Yang X."/>
            <person name="Wang Z."/>
            <person name="Zhang L."/>
            <person name="Hao G."/>
            <person name="Liu J."/>
            <person name="Yang Y."/>
        </authorList>
    </citation>
    <scope>NUCLEOTIDE SEQUENCE [LARGE SCALE GENOMIC DNA]</scope>
    <source>
        <strain evidence="1">Cfa_2016G</strain>
        <tissue evidence="1">Leaf</tissue>
    </source>
</reference>
<dbReference type="Gene3D" id="1.25.40.1040">
    <property type="match status" value="1"/>
</dbReference>
<dbReference type="InterPro" id="IPR019183">
    <property type="entry name" value="NAA25_NatB_aux_su"/>
</dbReference>
<keyword evidence="2" id="KW-1185">Reference proteome</keyword>
<comment type="caution">
    <text evidence="1">The sequence shown here is derived from an EMBL/GenBank/DDBJ whole genome shotgun (WGS) entry which is preliminary data.</text>
</comment>
<dbReference type="OrthoDB" id="1874341at2759"/>
<dbReference type="AlphaFoldDB" id="A0A5N6KPJ5"/>
<accession>A0A5N6KPJ5</accession>
<protein>
    <submittedName>
        <fullName evidence="1">Uncharacterized protein</fullName>
    </submittedName>
</protein>
<dbReference type="Pfam" id="PF09797">
    <property type="entry name" value="NatB_MDM20"/>
    <property type="match status" value="1"/>
</dbReference>
<sequence length="687" mass="76975">MATSGARRDQILEDLLAKDNFSQALKHLNKKLKKQPKSTDNLVTKIFVLQRTGDIQGAIEICEALVNSKPPITDLNQLFQIHQNLANLERIDKVTSCAKLAVTLWKNSINVQRNASERVLIAKKWAQNAITFSQWAQVQQIVAYYLSSRTDPGSQSAGIQSAIACRMADQSVKDMPEIIDAVLKTPGKHVSSRSELELFMLTSGKSQPGKAIDLLEQKSLGPSKVPTNDKWGALGLNRLLLSESERRVELRKMSRETLDNAQKTRNEWKQQDLALWKDTIVKGSGTDEELARGEAIDFAANAVKADAGARPASLVLMELLHDQFSQKEVFEESSDYSTFKLAFQAHVKALITSPVFESDLLALLEEWRKRGFQPPAEIRNIIRDEAEQVSAGAKASSPTEQLKWITAEANSLSCDLQHYEIQWKQDSSVWPTVGDSSESTSHLQIPLRHKPKQLPAEISTFVASCIKLYKVARAHTAKLPKFDPDPGDKALLLAARALSWAGEISRHQNFRILGTCLLQFLVEESEYNSKARMMLISRLQALGLHSLAAETYSNLRVKGVLFESCAPLFFTRISVYHPKPTRNFKPYEETTKALKFYADSLTATGNFQGASLDEKNYGSVIKMQELRDQLQNSATRQLLCLERRRISRMTGTPLKDEGLLFAYQLEEQPRCGICRQSTIDNQGMAEL</sequence>